<reference evidence="1" key="2">
    <citation type="journal article" date="2022" name="New Phytol.">
        <title>Evolutionary transition to the ectomycorrhizal habit in the genomes of a hyperdiverse lineage of mushroom-forming fungi.</title>
        <authorList>
            <person name="Looney B."/>
            <person name="Miyauchi S."/>
            <person name="Morin E."/>
            <person name="Drula E."/>
            <person name="Courty P.E."/>
            <person name="Kohler A."/>
            <person name="Kuo A."/>
            <person name="LaButti K."/>
            <person name="Pangilinan J."/>
            <person name="Lipzen A."/>
            <person name="Riley R."/>
            <person name="Andreopoulos W."/>
            <person name="He G."/>
            <person name="Johnson J."/>
            <person name="Nolan M."/>
            <person name="Tritt A."/>
            <person name="Barry K.W."/>
            <person name="Grigoriev I.V."/>
            <person name="Nagy L.G."/>
            <person name="Hibbett D."/>
            <person name="Henrissat B."/>
            <person name="Matheny P.B."/>
            <person name="Labbe J."/>
            <person name="Martin F.M."/>
        </authorList>
    </citation>
    <scope>NUCLEOTIDE SEQUENCE</scope>
    <source>
        <strain evidence="1">HHB10654</strain>
    </source>
</reference>
<proteinExistence type="predicted"/>
<comment type="caution">
    <text evidence="1">The sequence shown here is derived from an EMBL/GenBank/DDBJ whole genome shotgun (WGS) entry which is preliminary data.</text>
</comment>
<reference evidence="1" key="1">
    <citation type="submission" date="2021-03" db="EMBL/GenBank/DDBJ databases">
        <authorList>
            <consortium name="DOE Joint Genome Institute"/>
            <person name="Ahrendt S."/>
            <person name="Looney B.P."/>
            <person name="Miyauchi S."/>
            <person name="Morin E."/>
            <person name="Drula E."/>
            <person name="Courty P.E."/>
            <person name="Chicoki N."/>
            <person name="Fauchery L."/>
            <person name="Kohler A."/>
            <person name="Kuo A."/>
            <person name="Labutti K."/>
            <person name="Pangilinan J."/>
            <person name="Lipzen A."/>
            <person name="Riley R."/>
            <person name="Andreopoulos W."/>
            <person name="He G."/>
            <person name="Johnson J."/>
            <person name="Barry K.W."/>
            <person name="Grigoriev I.V."/>
            <person name="Nagy L."/>
            <person name="Hibbett D."/>
            <person name="Henrissat B."/>
            <person name="Matheny P.B."/>
            <person name="Labbe J."/>
            <person name="Martin F."/>
        </authorList>
    </citation>
    <scope>NUCLEOTIDE SEQUENCE</scope>
    <source>
        <strain evidence="1">HHB10654</strain>
    </source>
</reference>
<dbReference type="EMBL" id="MU277237">
    <property type="protein sequence ID" value="KAI0058255.1"/>
    <property type="molecule type" value="Genomic_DNA"/>
</dbReference>
<name>A0ACB8SQ80_9AGAM</name>
<dbReference type="Proteomes" id="UP000814140">
    <property type="component" value="Unassembled WGS sequence"/>
</dbReference>
<accession>A0ACB8SQ80</accession>
<organism evidence="1 2">
    <name type="scientific">Artomyces pyxidatus</name>
    <dbReference type="NCBI Taxonomy" id="48021"/>
    <lineage>
        <taxon>Eukaryota</taxon>
        <taxon>Fungi</taxon>
        <taxon>Dikarya</taxon>
        <taxon>Basidiomycota</taxon>
        <taxon>Agaricomycotina</taxon>
        <taxon>Agaricomycetes</taxon>
        <taxon>Russulales</taxon>
        <taxon>Auriscalpiaceae</taxon>
        <taxon>Artomyces</taxon>
    </lineage>
</organism>
<evidence type="ECO:0000313" key="2">
    <source>
        <dbReference type="Proteomes" id="UP000814140"/>
    </source>
</evidence>
<keyword evidence="2" id="KW-1185">Reference proteome</keyword>
<protein>
    <submittedName>
        <fullName evidence="1">Uncharacterized protein</fullName>
    </submittedName>
</protein>
<evidence type="ECO:0000313" key="1">
    <source>
        <dbReference type="EMBL" id="KAI0058255.1"/>
    </source>
</evidence>
<feature type="non-terminal residue" evidence="1">
    <location>
        <position position="1"/>
    </location>
</feature>
<sequence>ILHDPNSYLEPDSFMPERFLSQDGQIIDDPALSVVFGFGKRYAPYSDCDNPILAHWHRHP</sequence>
<gene>
    <name evidence="1" type="ORF">BV25DRAFT_1811108</name>
</gene>